<dbReference type="Proteomes" id="UP001235343">
    <property type="component" value="Unassembled WGS sequence"/>
</dbReference>
<comment type="caution">
    <text evidence="4">The sequence shown here is derived from an EMBL/GenBank/DDBJ whole genome shotgun (WGS) entry which is preliminary data.</text>
</comment>
<dbReference type="InterPro" id="IPR029101">
    <property type="entry name" value="Sigma_reg_N"/>
</dbReference>
<dbReference type="Pfam" id="PF13800">
    <property type="entry name" value="Sigma_reg_N"/>
    <property type="match status" value="1"/>
</dbReference>
<reference evidence="4 5" key="1">
    <citation type="submission" date="2023-06" db="EMBL/GenBank/DDBJ databases">
        <title>Aquibacillus rhizosphaerae LR5S19.</title>
        <authorList>
            <person name="Sun J.-Q."/>
        </authorList>
    </citation>
    <scope>NUCLEOTIDE SEQUENCE [LARGE SCALE GENOMIC DNA]</scope>
    <source>
        <strain evidence="4 5">LR5S19</strain>
    </source>
</reference>
<evidence type="ECO:0000256" key="1">
    <source>
        <dbReference type="SAM" id="Phobius"/>
    </source>
</evidence>
<sequence>MKKDDVLSEWNESEEQTDEKSAKKLVWRTRLSISFTVVRMLLLIFLLYVIYMIPISIYYEMSGKSAEFDRLVTTLVETRHPGIAVEKSGSNEAEINPFLTQHTSINLYRQVGDWQVVVGEVTAKKWVFGQINYTVDLDKKFLNNDNTTFVVAPDLLGNTFTEYDSGVMTLAEQLGKIDDGYVVQANFSTKESMTPEELRDIISKYDVTIQQMPVYGGELTEFETSYSKAGQFTFIPSLMLRPYTQYGDENRLSSWFHSLNEQEGLSEAVEKFYDDIAWLIDKGSYQEKDIDQKRLDYINENGLNVYGATVTGPIREIERLEEEVMFHQFELGGIEVWKWDGSY</sequence>
<gene>
    <name evidence="4" type="ORF">QQS35_04190</name>
</gene>
<evidence type="ECO:0000259" key="3">
    <source>
        <dbReference type="Pfam" id="PF13800"/>
    </source>
</evidence>
<dbReference type="EMBL" id="JASTZU010000018">
    <property type="protein sequence ID" value="MDL4839657.1"/>
    <property type="molecule type" value="Genomic_DNA"/>
</dbReference>
<feature type="transmembrane region" description="Helical" evidence="1">
    <location>
        <begin position="37"/>
        <end position="59"/>
    </location>
</feature>
<dbReference type="InterPro" id="IPR025672">
    <property type="entry name" value="Sigma_reg_C_dom"/>
</dbReference>
<organism evidence="4 5">
    <name type="scientific">Aquibacillus rhizosphaerae</name>
    <dbReference type="NCBI Taxonomy" id="3051431"/>
    <lineage>
        <taxon>Bacteria</taxon>
        <taxon>Bacillati</taxon>
        <taxon>Bacillota</taxon>
        <taxon>Bacilli</taxon>
        <taxon>Bacillales</taxon>
        <taxon>Bacillaceae</taxon>
        <taxon>Aquibacillus</taxon>
    </lineage>
</organism>
<keyword evidence="5" id="KW-1185">Reference proteome</keyword>
<evidence type="ECO:0000313" key="4">
    <source>
        <dbReference type="EMBL" id="MDL4839657.1"/>
    </source>
</evidence>
<keyword evidence="1" id="KW-0812">Transmembrane</keyword>
<feature type="domain" description="Sigma factor regulator N-terminal" evidence="3">
    <location>
        <begin position="24"/>
        <end position="115"/>
    </location>
</feature>
<proteinExistence type="predicted"/>
<keyword evidence="1" id="KW-0472">Membrane</keyword>
<keyword evidence="1" id="KW-1133">Transmembrane helix</keyword>
<protein>
    <submittedName>
        <fullName evidence="4">Anti sigma factor C-terminal domain-containing protein</fullName>
    </submittedName>
</protein>
<dbReference type="RefSeq" id="WP_285930588.1">
    <property type="nucleotide sequence ID" value="NZ_JASTZU010000018.1"/>
</dbReference>
<evidence type="ECO:0000259" key="2">
    <source>
        <dbReference type="Pfam" id="PF13791"/>
    </source>
</evidence>
<accession>A0ABT7L1I3</accession>
<evidence type="ECO:0000313" key="5">
    <source>
        <dbReference type="Proteomes" id="UP001235343"/>
    </source>
</evidence>
<dbReference type="Pfam" id="PF13791">
    <property type="entry name" value="Sigma_reg_C"/>
    <property type="match status" value="1"/>
</dbReference>
<feature type="domain" description="Sigma factor regulator C-terminal" evidence="2">
    <location>
        <begin position="174"/>
        <end position="329"/>
    </location>
</feature>
<name>A0ABT7L1I3_9BACI</name>